<dbReference type="Pfam" id="PF01272">
    <property type="entry name" value="GreA_GreB"/>
    <property type="match status" value="1"/>
</dbReference>
<keyword evidence="3" id="KW-0648">Protein biosynthesis</keyword>
<organism evidence="3 4">
    <name type="scientific">Anaeromyxobacter dehalogenans (strain ATCC BAA-258 / DSM 21875 / 2CP-1)</name>
    <dbReference type="NCBI Taxonomy" id="455488"/>
    <lineage>
        <taxon>Bacteria</taxon>
        <taxon>Pseudomonadati</taxon>
        <taxon>Myxococcota</taxon>
        <taxon>Myxococcia</taxon>
        <taxon>Myxococcales</taxon>
        <taxon>Cystobacterineae</taxon>
        <taxon>Anaeromyxobacteraceae</taxon>
        <taxon>Anaeromyxobacter</taxon>
    </lineage>
</organism>
<evidence type="ECO:0000313" key="4">
    <source>
        <dbReference type="Proteomes" id="UP000007089"/>
    </source>
</evidence>
<dbReference type="InterPro" id="IPR029462">
    <property type="entry name" value="Rnk_N"/>
</dbReference>
<sequence>MSRDRIYVSETDHERLRALVEQHQEGRDAAAAERLDAELDRAVRVPDGQVPPDVVAMNSRVVYEDGATGRLREVTLVYPTAADLREGRLSVLAPVGAALLGLSTGQSISWTLPDGREVELRVRSVQQPPAAPAASAAV</sequence>
<dbReference type="NCBIfam" id="NF004396">
    <property type="entry name" value="PRK05753.1"/>
    <property type="match status" value="1"/>
</dbReference>
<dbReference type="InterPro" id="IPR036953">
    <property type="entry name" value="GreA/GreB_C_sf"/>
</dbReference>
<gene>
    <name evidence="3" type="ordered locus">A2cp1_0539</name>
</gene>
<dbReference type="Pfam" id="PF14760">
    <property type="entry name" value="Rnk_N"/>
    <property type="match status" value="1"/>
</dbReference>
<reference evidence="3" key="1">
    <citation type="submission" date="2009-01" db="EMBL/GenBank/DDBJ databases">
        <title>Complete sequence of Anaeromyxobacter dehalogenans 2CP-1.</title>
        <authorList>
            <consortium name="US DOE Joint Genome Institute"/>
            <person name="Lucas S."/>
            <person name="Copeland A."/>
            <person name="Lapidus A."/>
            <person name="Glavina del Rio T."/>
            <person name="Dalin E."/>
            <person name="Tice H."/>
            <person name="Bruce D."/>
            <person name="Goodwin L."/>
            <person name="Pitluck S."/>
            <person name="Saunders E."/>
            <person name="Brettin T."/>
            <person name="Detter J.C."/>
            <person name="Han C."/>
            <person name="Larimer F."/>
            <person name="Land M."/>
            <person name="Hauser L."/>
            <person name="Kyrpides N."/>
            <person name="Ovchinnikova G."/>
            <person name="Beliaev A.S."/>
            <person name="Richardson P."/>
        </authorList>
    </citation>
    <scope>NUCLEOTIDE SEQUENCE</scope>
    <source>
        <strain evidence="3">2CP-1</strain>
    </source>
</reference>
<dbReference type="InterPro" id="IPR023459">
    <property type="entry name" value="Tscrpt_elong_fac_GreA/B_fam"/>
</dbReference>
<evidence type="ECO:0000259" key="2">
    <source>
        <dbReference type="Pfam" id="PF14760"/>
    </source>
</evidence>
<dbReference type="GO" id="GO:0003746">
    <property type="term" value="F:translation elongation factor activity"/>
    <property type="evidence" value="ECO:0007669"/>
    <property type="project" value="UniProtKB-KW"/>
</dbReference>
<dbReference type="InterPro" id="IPR001437">
    <property type="entry name" value="Tscrpt_elong_fac_GreA/B_C"/>
</dbReference>
<dbReference type="Proteomes" id="UP000007089">
    <property type="component" value="Chromosome"/>
</dbReference>
<evidence type="ECO:0000259" key="1">
    <source>
        <dbReference type="Pfam" id="PF01272"/>
    </source>
</evidence>
<dbReference type="GO" id="GO:0070063">
    <property type="term" value="F:RNA polymerase binding"/>
    <property type="evidence" value="ECO:0007669"/>
    <property type="project" value="InterPro"/>
</dbReference>
<feature type="domain" description="Transcription elongation factor GreA/GreB C-terminal" evidence="1">
    <location>
        <begin position="51"/>
        <end position="126"/>
    </location>
</feature>
<protein>
    <submittedName>
        <fullName evidence="3">GreA/GreB family elongation factor</fullName>
    </submittedName>
</protein>
<dbReference type="GO" id="GO:0032784">
    <property type="term" value="P:regulation of DNA-templated transcription elongation"/>
    <property type="evidence" value="ECO:0007669"/>
    <property type="project" value="InterPro"/>
</dbReference>
<dbReference type="EMBL" id="CP001359">
    <property type="protein sequence ID" value="ACL63896.1"/>
    <property type="molecule type" value="Genomic_DNA"/>
</dbReference>
<dbReference type="PANTHER" id="PTHR30437">
    <property type="entry name" value="TRANSCRIPTION ELONGATION FACTOR GREA"/>
    <property type="match status" value="1"/>
</dbReference>
<dbReference type="HOGENOM" id="CLU_120358_1_1_7"/>
<keyword evidence="3" id="KW-0251">Elongation factor</keyword>
<proteinExistence type="predicted"/>
<evidence type="ECO:0000313" key="3">
    <source>
        <dbReference type="EMBL" id="ACL63896.1"/>
    </source>
</evidence>
<dbReference type="AlphaFoldDB" id="B8JBX4"/>
<dbReference type="RefSeq" id="WP_012631944.1">
    <property type="nucleotide sequence ID" value="NC_011891.1"/>
</dbReference>
<dbReference type="GO" id="GO:0003677">
    <property type="term" value="F:DNA binding"/>
    <property type="evidence" value="ECO:0007669"/>
    <property type="project" value="InterPro"/>
</dbReference>
<name>B8JBX4_ANAD2</name>
<dbReference type="PANTHER" id="PTHR30437:SF5">
    <property type="entry name" value="REGULATOR OF NUCLEOSIDE DIPHOSPHATE KINASE"/>
    <property type="match status" value="1"/>
</dbReference>
<dbReference type="KEGG" id="acp:A2cp1_0539"/>
<dbReference type="Gene3D" id="1.10.286.20">
    <property type="match status" value="1"/>
</dbReference>
<keyword evidence="4" id="KW-1185">Reference proteome</keyword>
<accession>B8JBX4</accession>
<dbReference type="SUPFAM" id="SSF54534">
    <property type="entry name" value="FKBP-like"/>
    <property type="match status" value="1"/>
</dbReference>
<feature type="domain" description="Regulator of nucleoside diphosphate kinase N-terminal" evidence="2">
    <location>
        <begin position="5"/>
        <end position="44"/>
    </location>
</feature>
<dbReference type="Gene3D" id="3.10.50.30">
    <property type="entry name" value="Transcription elongation factor, GreA/GreB, C-terminal domain"/>
    <property type="match status" value="1"/>
</dbReference>
<dbReference type="GO" id="GO:0006354">
    <property type="term" value="P:DNA-templated transcription elongation"/>
    <property type="evidence" value="ECO:0007669"/>
    <property type="project" value="TreeGrafter"/>
</dbReference>